<dbReference type="Gene3D" id="2.40.128.270">
    <property type="match status" value="2"/>
</dbReference>
<dbReference type="PANTHER" id="PTHR35535:SF2">
    <property type="entry name" value="DUF306 DOMAIN-CONTAINING PROTEIN"/>
    <property type="match status" value="1"/>
</dbReference>
<dbReference type="InterPro" id="IPR038670">
    <property type="entry name" value="HslJ-like_sf"/>
</dbReference>
<evidence type="ECO:0000313" key="4">
    <source>
        <dbReference type="EMBL" id="QGU31781.1"/>
    </source>
</evidence>
<accession>A0A6I6DWB5</accession>
<feature type="signal peptide" evidence="2">
    <location>
        <begin position="1"/>
        <end position="31"/>
    </location>
</feature>
<keyword evidence="5" id="KW-1185">Reference proteome</keyword>
<feature type="compositionally biased region" description="Low complexity" evidence="1">
    <location>
        <begin position="33"/>
        <end position="45"/>
    </location>
</feature>
<dbReference type="OrthoDB" id="5348860at2"/>
<dbReference type="EMBL" id="CP039268">
    <property type="protein sequence ID" value="QGU31781.1"/>
    <property type="molecule type" value="Genomic_DNA"/>
</dbReference>
<name>A0A6I6DWB5_THETI</name>
<organism evidence="4 5">
    <name type="scientific">Thermochromatium tepidum ATCC 43061</name>
    <dbReference type="NCBI Taxonomy" id="316276"/>
    <lineage>
        <taxon>Bacteria</taxon>
        <taxon>Pseudomonadati</taxon>
        <taxon>Pseudomonadota</taxon>
        <taxon>Gammaproteobacteria</taxon>
        <taxon>Chromatiales</taxon>
        <taxon>Chromatiaceae</taxon>
        <taxon>Thermochromatium</taxon>
    </lineage>
</organism>
<feature type="chain" id="PRO_5026131138" evidence="2">
    <location>
        <begin position="32"/>
        <end position="305"/>
    </location>
</feature>
<sequence>MPKCGSLNMSVPLRTLVVCGLLLMLTGTLQAQTEAPASAPAPSTSDQREPNPEEAQAQVPFEGIDWRLTAYRDESGPIISVTPRSRPTEFRFEAGRFSGSTGCNRVQGGYAVEGDTLRLGDGLAATRMACPEPLMKQETVIFKALQRVTGYRQGVDRLELTDDRGETVLSFTRIGATTGVTEDPTQALEGRTWVVEALAATPGILSPPLPGTRIDLSFDPRGRISGSDGCNRYLSGFMRTPSSLSFGPIATTQMACTATDGRAEQARTYAGLLGRVSAYRIEDGHLLLLDARGALLVRLRAIATN</sequence>
<proteinExistence type="predicted"/>
<dbReference type="Pfam" id="PF03724">
    <property type="entry name" value="META"/>
    <property type="match status" value="2"/>
</dbReference>
<dbReference type="PANTHER" id="PTHR35535">
    <property type="entry name" value="HEAT SHOCK PROTEIN HSLJ"/>
    <property type="match status" value="1"/>
</dbReference>
<dbReference type="InterPro" id="IPR005184">
    <property type="entry name" value="DUF306_Meta_HslJ"/>
</dbReference>
<protein>
    <submittedName>
        <fullName evidence="4">META domain-containing protein</fullName>
    </submittedName>
</protein>
<dbReference type="Proteomes" id="UP000426424">
    <property type="component" value="Chromosome"/>
</dbReference>
<dbReference type="AlphaFoldDB" id="A0A6I6DWB5"/>
<reference evidence="4 5" key="1">
    <citation type="submission" date="2019-12" db="EMBL/GenBank/DDBJ databases">
        <title>The complete genome of the thermophilic, anoxygenic phototrophic gammaproteobacterium Thermochromatium tepidum.</title>
        <authorList>
            <person name="Sattley W.M."/>
            <person name="Swingley W.D."/>
            <person name="Burchell B.M."/>
            <person name="Gurbani S.A."/>
            <person name="Kujawa C.M."/>
            <person name="Nuccio D.A."/>
            <person name="Schladweiler J."/>
            <person name="Shaffer K.N."/>
            <person name="Stokes L.M."/>
            <person name="Touchman J.W."/>
            <person name="Blankenship R.E."/>
            <person name="Madigan M.T."/>
        </authorList>
    </citation>
    <scope>NUCLEOTIDE SEQUENCE [LARGE SCALE GENOMIC DNA]</scope>
    <source>
        <strain evidence="4 5">ATCC 43061</strain>
    </source>
</reference>
<dbReference type="KEGG" id="ttp:E6P07_01490"/>
<evidence type="ECO:0000259" key="3">
    <source>
        <dbReference type="Pfam" id="PF03724"/>
    </source>
</evidence>
<feature type="domain" description="DUF306" evidence="3">
    <location>
        <begin position="83"/>
        <end position="171"/>
    </location>
</feature>
<feature type="domain" description="DUF306" evidence="3">
    <location>
        <begin position="186"/>
        <end position="298"/>
    </location>
</feature>
<feature type="region of interest" description="Disordered" evidence="1">
    <location>
        <begin position="33"/>
        <end position="58"/>
    </location>
</feature>
<dbReference type="InterPro" id="IPR053147">
    <property type="entry name" value="Hsp_HslJ-like"/>
</dbReference>
<evidence type="ECO:0000256" key="2">
    <source>
        <dbReference type="SAM" id="SignalP"/>
    </source>
</evidence>
<keyword evidence="2" id="KW-0732">Signal</keyword>
<gene>
    <name evidence="4" type="ORF">E6P07_01490</name>
</gene>
<evidence type="ECO:0000313" key="5">
    <source>
        <dbReference type="Proteomes" id="UP000426424"/>
    </source>
</evidence>
<evidence type="ECO:0000256" key="1">
    <source>
        <dbReference type="SAM" id="MobiDB-lite"/>
    </source>
</evidence>